<dbReference type="PANTHER" id="PTHR38445:SF9">
    <property type="entry name" value="HTH-TYPE TRANSCRIPTIONAL REPRESSOR YTRA"/>
    <property type="match status" value="1"/>
</dbReference>
<dbReference type="PANTHER" id="PTHR38445">
    <property type="entry name" value="HTH-TYPE TRANSCRIPTIONAL REPRESSOR YTRA"/>
    <property type="match status" value="1"/>
</dbReference>
<evidence type="ECO:0000259" key="4">
    <source>
        <dbReference type="PROSITE" id="PS50949"/>
    </source>
</evidence>
<dbReference type="GO" id="GO:0003700">
    <property type="term" value="F:DNA-binding transcription factor activity"/>
    <property type="evidence" value="ECO:0007669"/>
    <property type="project" value="InterPro"/>
</dbReference>
<evidence type="ECO:0000313" key="5">
    <source>
        <dbReference type="EMBL" id="MBR8828593.1"/>
    </source>
</evidence>
<dbReference type="SUPFAM" id="SSF46785">
    <property type="entry name" value="Winged helix' DNA-binding domain"/>
    <property type="match status" value="1"/>
</dbReference>
<dbReference type="Pfam" id="PF00392">
    <property type="entry name" value="GntR"/>
    <property type="match status" value="1"/>
</dbReference>
<dbReference type="EMBL" id="JADQBC010000077">
    <property type="protein sequence ID" value="MBR8828593.1"/>
    <property type="molecule type" value="Genomic_DNA"/>
</dbReference>
<dbReference type="InterPro" id="IPR036390">
    <property type="entry name" value="WH_DNA-bd_sf"/>
</dbReference>
<keyword evidence="2" id="KW-0238">DNA-binding</keyword>
<dbReference type="Proteomes" id="UP000767446">
    <property type="component" value="Unassembled WGS sequence"/>
</dbReference>
<dbReference type="CDD" id="cd07377">
    <property type="entry name" value="WHTH_GntR"/>
    <property type="match status" value="1"/>
</dbReference>
<reference evidence="5" key="1">
    <citation type="submission" date="2021-02" db="EMBL/GenBank/DDBJ databases">
        <title>Metagenome analyses of Stigonema ocellatum DSM 106950, Chlorogloea purpurea SAG 13.99 and Gomphosphaeria aponina DSM 107014.</title>
        <authorList>
            <person name="Marter P."/>
            <person name="Huang S."/>
        </authorList>
    </citation>
    <scope>NUCLEOTIDE SEQUENCE</scope>
    <source>
        <strain evidence="5">JP213</strain>
    </source>
</reference>
<accession>A0A941GYI4</accession>
<feature type="domain" description="HTH gntR-type" evidence="4">
    <location>
        <begin position="12"/>
        <end position="80"/>
    </location>
</feature>
<dbReference type="SMART" id="SM00345">
    <property type="entry name" value="HTH_GNTR"/>
    <property type="match status" value="1"/>
</dbReference>
<keyword evidence="1" id="KW-0805">Transcription regulation</keyword>
<gene>
    <name evidence="5" type="ORF">DSM107014_11960</name>
</gene>
<dbReference type="PROSITE" id="PS50949">
    <property type="entry name" value="HTH_GNTR"/>
    <property type="match status" value="1"/>
</dbReference>
<evidence type="ECO:0000256" key="3">
    <source>
        <dbReference type="ARBA" id="ARBA00023163"/>
    </source>
</evidence>
<dbReference type="Gene3D" id="1.10.10.10">
    <property type="entry name" value="Winged helix-like DNA-binding domain superfamily/Winged helix DNA-binding domain"/>
    <property type="match status" value="1"/>
</dbReference>
<comment type="caution">
    <text evidence="5">The sequence shown here is derived from an EMBL/GenBank/DDBJ whole genome shotgun (WGS) entry which is preliminary data.</text>
</comment>
<name>A0A941GYI4_9CHRO</name>
<proteinExistence type="predicted"/>
<organism evidence="5 6">
    <name type="scientific">Gomphosphaeria aponina SAG 52.96 = DSM 107014</name>
    <dbReference type="NCBI Taxonomy" id="1521640"/>
    <lineage>
        <taxon>Bacteria</taxon>
        <taxon>Bacillati</taxon>
        <taxon>Cyanobacteriota</taxon>
        <taxon>Cyanophyceae</taxon>
        <taxon>Oscillatoriophycideae</taxon>
        <taxon>Chroococcales</taxon>
        <taxon>Gomphosphaeriaceae</taxon>
        <taxon>Gomphosphaeria</taxon>
    </lineage>
</organism>
<dbReference type="InterPro" id="IPR000524">
    <property type="entry name" value="Tscrpt_reg_HTH_GntR"/>
</dbReference>
<evidence type="ECO:0000256" key="2">
    <source>
        <dbReference type="ARBA" id="ARBA00023125"/>
    </source>
</evidence>
<evidence type="ECO:0000313" key="6">
    <source>
        <dbReference type="Proteomes" id="UP000767446"/>
    </source>
</evidence>
<dbReference type="GO" id="GO:0003677">
    <property type="term" value="F:DNA binding"/>
    <property type="evidence" value="ECO:0007669"/>
    <property type="project" value="UniProtKB-KW"/>
</dbReference>
<protein>
    <submittedName>
        <fullName evidence="5">GntR family transcriptional regulator</fullName>
    </submittedName>
</protein>
<keyword evidence="3" id="KW-0804">Transcription</keyword>
<sequence>MVQFHIQTDSDIPASKQLFDQIHFAIASRQYPPSHRLPSTRQLAALTGLHRNTISKVYRQLEKIGLVESQAGSGIYVKAQRSEGLTKSSSPLLAQYPAAKNIITKSLDEILAQGCNLQQARELFLSEIDWRLSCSTKLLITVPERDIGAGQLIANELEQSLKISIELVSLEELPQILEESNSGTVVTSKYYIKEVLEIATPQAVRVIPIDIYDYRAEMEMIKSLPHGFCLGIVSISSGILNVAETIVHSLRGDDLRIITAKTNDKNKLKILVRSAQTIISDPASYSLVKEAILAERDNLIRSPQVIRSDNYIGSNSINLLQRELGLGFVELD</sequence>
<dbReference type="InterPro" id="IPR036388">
    <property type="entry name" value="WH-like_DNA-bd_sf"/>
</dbReference>
<evidence type="ECO:0000256" key="1">
    <source>
        <dbReference type="ARBA" id="ARBA00023015"/>
    </source>
</evidence>
<dbReference type="AlphaFoldDB" id="A0A941GYI4"/>